<gene>
    <name evidence="15" type="ORF">GW7_18389</name>
</gene>
<dbReference type="EMBL" id="JH172334">
    <property type="protein sequence ID" value="EHB14017.1"/>
    <property type="molecule type" value="Genomic_DNA"/>
</dbReference>
<dbReference type="InParanoid" id="G5BXK6"/>
<keyword evidence="10" id="KW-0812">Transmembrane</keyword>
<dbReference type="GO" id="GO:0005634">
    <property type="term" value="C:nucleus"/>
    <property type="evidence" value="ECO:0007669"/>
    <property type="project" value="TreeGrafter"/>
</dbReference>
<dbReference type="SUPFAM" id="SSF53448">
    <property type="entry name" value="Nucleotide-diphospho-sugar transferases"/>
    <property type="match status" value="1"/>
</dbReference>
<feature type="domain" description="KRAB" evidence="14">
    <location>
        <begin position="63"/>
        <end position="134"/>
    </location>
</feature>
<dbReference type="GO" id="GO:0000977">
    <property type="term" value="F:RNA polymerase II transcription regulatory region sequence-specific DNA binding"/>
    <property type="evidence" value="ECO:0007669"/>
    <property type="project" value="TreeGrafter"/>
</dbReference>
<evidence type="ECO:0000313" key="16">
    <source>
        <dbReference type="Proteomes" id="UP000006813"/>
    </source>
</evidence>
<comment type="cofactor">
    <cofactor evidence="1">
        <name>Mn(2+)</name>
        <dbReference type="ChEBI" id="CHEBI:29035"/>
    </cofactor>
</comment>
<evidence type="ECO:0000256" key="5">
    <source>
        <dbReference type="ARBA" id="ARBA00022679"/>
    </source>
</evidence>
<dbReference type="PROSITE" id="PS00028">
    <property type="entry name" value="ZINC_FINGER_C2H2_1"/>
    <property type="match status" value="1"/>
</dbReference>
<dbReference type="Gene3D" id="6.10.140.140">
    <property type="match status" value="1"/>
</dbReference>
<dbReference type="InterPro" id="IPR005076">
    <property type="entry name" value="Glyco_trans_6"/>
</dbReference>
<evidence type="ECO:0000256" key="8">
    <source>
        <dbReference type="ARBA" id="ARBA00022771"/>
    </source>
</evidence>
<reference evidence="15 16" key="1">
    <citation type="journal article" date="2011" name="Nature">
        <title>Genome sequencing reveals insights into physiology and longevity of the naked mole rat.</title>
        <authorList>
            <person name="Kim E.B."/>
            <person name="Fang X."/>
            <person name="Fushan A.A."/>
            <person name="Huang Z."/>
            <person name="Lobanov A.V."/>
            <person name="Han L."/>
            <person name="Marino S.M."/>
            <person name="Sun X."/>
            <person name="Turanov A.A."/>
            <person name="Yang P."/>
            <person name="Yim S.H."/>
            <person name="Zhao X."/>
            <person name="Kasaikina M.V."/>
            <person name="Stoletzki N."/>
            <person name="Peng C."/>
            <person name="Polak P."/>
            <person name="Xiong Z."/>
            <person name="Kiezun A."/>
            <person name="Zhu Y."/>
            <person name="Chen Y."/>
            <person name="Kryukov G.V."/>
            <person name="Zhang Q."/>
            <person name="Peshkin L."/>
            <person name="Yang L."/>
            <person name="Bronson R.T."/>
            <person name="Buffenstein R."/>
            <person name="Wang B."/>
            <person name="Han C."/>
            <person name="Li Q."/>
            <person name="Chen L."/>
            <person name="Zhao W."/>
            <person name="Sunyaev S.R."/>
            <person name="Park T.J."/>
            <person name="Zhang G."/>
            <person name="Wang J."/>
            <person name="Gladyshev V.N."/>
        </authorList>
    </citation>
    <scope>NUCLEOTIDE SEQUENCE [LARGE SCALE GENOMIC DNA]</scope>
</reference>
<evidence type="ECO:0000256" key="10">
    <source>
        <dbReference type="ARBA" id="ARBA00022968"/>
    </source>
</evidence>
<feature type="compositionally biased region" description="Polar residues" evidence="12">
    <location>
        <begin position="305"/>
        <end position="314"/>
    </location>
</feature>
<proteinExistence type="inferred from homology"/>
<dbReference type="InterPro" id="IPR036236">
    <property type="entry name" value="Znf_C2H2_sf"/>
</dbReference>
<feature type="compositionally biased region" description="Basic and acidic residues" evidence="12">
    <location>
        <begin position="232"/>
        <end position="243"/>
    </location>
</feature>
<evidence type="ECO:0000313" key="15">
    <source>
        <dbReference type="EMBL" id="EHB14017.1"/>
    </source>
</evidence>
<evidence type="ECO:0000256" key="12">
    <source>
        <dbReference type="SAM" id="MobiDB-lite"/>
    </source>
</evidence>
<protein>
    <submittedName>
        <fullName evidence="15">Zinc finger protein 792</fullName>
    </submittedName>
</protein>
<dbReference type="InterPro" id="IPR001909">
    <property type="entry name" value="KRAB"/>
</dbReference>
<dbReference type="PROSITE" id="PS50805">
    <property type="entry name" value="KRAB"/>
    <property type="match status" value="1"/>
</dbReference>
<dbReference type="Gene3D" id="3.30.160.60">
    <property type="entry name" value="Classic Zinc Finger"/>
    <property type="match status" value="1"/>
</dbReference>
<comment type="similarity">
    <text evidence="3">Belongs to the glycosyltransferase 6 family.</text>
</comment>
<feature type="compositionally biased region" description="Polar residues" evidence="12">
    <location>
        <begin position="158"/>
        <end position="180"/>
    </location>
</feature>
<accession>G5BXK6</accession>
<dbReference type="GO" id="GO:0016758">
    <property type="term" value="F:hexosyltransferase activity"/>
    <property type="evidence" value="ECO:0007669"/>
    <property type="project" value="InterPro"/>
</dbReference>
<dbReference type="GO" id="GO:0005975">
    <property type="term" value="P:carbohydrate metabolic process"/>
    <property type="evidence" value="ECO:0007669"/>
    <property type="project" value="InterPro"/>
</dbReference>
<dbReference type="SUPFAM" id="SSF109640">
    <property type="entry name" value="KRAB domain (Kruppel-associated box)"/>
    <property type="match status" value="1"/>
</dbReference>
<evidence type="ECO:0000256" key="9">
    <source>
        <dbReference type="ARBA" id="ARBA00022833"/>
    </source>
</evidence>
<keyword evidence="8 11" id="KW-0863">Zinc-finger</keyword>
<dbReference type="CDD" id="cd07765">
    <property type="entry name" value="KRAB_A-box"/>
    <property type="match status" value="1"/>
</dbReference>
<dbReference type="Pfam" id="PF01352">
    <property type="entry name" value="KRAB"/>
    <property type="match status" value="1"/>
</dbReference>
<feature type="region of interest" description="Disordered" evidence="12">
    <location>
        <begin position="158"/>
        <end position="182"/>
    </location>
</feature>
<name>G5BXK6_HETGA</name>
<keyword evidence="7" id="KW-0677">Repeat</keyword>
<evidence type="ECO:0000259" key="14">
    <source>
        <dbReference type="PROSITE" id="PS50805"/>
    </source>
</evidence>
<keyword evidence="5" id="KW-0808">Transferase</keyword>
<evidence type="ECO:0000256" key="7">
    <source>
        <dbReference type="ARBA" id="ARBA00022737"/>
    </source>
</evidence>
<evidence type="ECO:0000256" key="11">
    <source>
        <dbReference type="PROSITE-ProRule" id="PRU00042"/>
    </source>
</evidence>
<dbReference type="SUPFAM" id="SSF57667">
    <property type="entry name" value="beta-beta-alpha zinc fingers"/>
    <property type="match status" value="1"/>
</dbReference>
<dbReference type="Gene3D" id="3.90.550.10">
    <property type="entry name" value="Spore Coat Polysaccharide Biosynthesis Protein SpsA, Chain A"/>
    <property type="match status" value="1"/>
</dbReference>
<dbReference type="Pfam" id="PF03414">
    <property type="entry name" value="Glyco_transf_6"/>
    <property type="match status" value="1"/>
</dbReference>
<dbReference type="GO" id="GO:0016020">
    <property type="term" value="C:membrane"/>
    <property type="evidence" value="ECO:0007669"/>
    <property type="project" value="UniProtKB-SubCell"/>
</dbReference>
<dbReference type="Pfam" id="PF00096">
    <property type="entry name" value="zf-C2H2"/>
    <property type="match status" value="1"/>
</dbReference>
<dbReference type="PANTHER" id="PTHR24381:SF304">
    <property type="entry name" value="ZINC FINGER PROTEIN 587B"/>
    <property type="match status" value="1"/>
</dbReference>
<evidence type="ECO:0000256" key="3">
    <source>
        <dbReference type="ARBA" id="ARBA00010413"/>
    </source>
</evidence>
<evidence type="ECO:0000256" key="2">
    <source>
        <dbReference type="ARBA" id="ARBA00004606"/>
    </source>
</evidence>
<feature type="domain" description="C2H2-type" evidence="13">
    <location>
        <begin position="331"/>
        <end position="358"/>
    </location>
</feature>
<evidence type="ECO:0000256" key="4">
    <source>
        <dbReference type="ARBA" id="ARBA00022676"/>
    </source>
</evidence>
<dbReference type="SMART" id="SM00349">
    <property type="entry name" value="KRAB"/>
    <property type="match status" value="1"/>
</dbReference>
<feature type="region of interest" description="Disordered" evidence="12">
    <location>
        <begin position="221"/>
        <end position="263"/>
    </location>
</feature>
<keyword evidence="9" id="KW-0862">Zinc</keyword>
<evidence type="ECO:0000256" key="1">
    <source>
        <dbReference type="ARBA" id="ARBA00001936"/>
    </source>
</evidence>
<dbReference type="PANTHER" id="PTHR24381">
    <property type="entry name" value="ZINC FINGER PROTEIN"/>
    <property type="match status" value="1"/>
</dbReference>
<dbReference type="GO" id="GO:0000981">
    <property type="term" value="F:DNA-binding transcription factor activity, RNA polymerase II-specific"/>
    <property type="evidence" value="ECO:0007669"/>
    <property type="project" value="TreeGrafter"/>
</dbReference>
<dbReference type="InterPro" id="IPR029044">
    <property type="entry name" value="Nucleotide-diphossugar_trans"/>
</dbReference>
<dbReference type="AlphaFoldDB" id="G5BXK6"/>
<feature type="region of interest" description="Disordered" evidence="12">
    <location>
        <begin position="279"/>
        <end position="314"/>
    </location>
</feature>
<keyword evidence="10" id="KW-0735">Signal-anchor</keyword>
<dbReference type="InterPro" id="IPR013087">
    <property type="entry name" value="Znf_C2H2_type"/>
</dbReference>
<comment type="subcellular location">
    <subcellularLocation>
        <location evidence="2">Membrane</location>
        <topology evidence="2">Single-pass type II membrane protein</topology>
    </subcellularLocation>
</comment>
<dbReference type="InterPro" id="IPR036051">
    <property type="entry name" value="KRAB_dom_sf"/>
</dbReference>
<dbReference type="FunFam" id="3.30.160.60:FF:000098">
    <property type="entry name" value="Zinc finger protein 614"/>
    <property type="match status" value="1"/>
</dbReference>
<dbReference type="GO" id="GO:0008270">
    <property type="term" value="F:zinc ion binding"/>
    <property type="evidence" value="ECO:0007669"/>
    <property type="project" value="UniProtKB-KW"/>
</dbReference>
<sequence length="457" mass="50832">MRMAEEMPGAEARNATLSRGQGRVRVGLSPREPPQSPAEKAPLGPEGLMAVSVQQDLVQHGCVTFEDVTIYFSQEEWGLLSEAQRLLYCDVMLENFALIASLGLTSFRCHVIAQLEVGKEPWVPDRVAMTSAMTRGAFGRPGSDFCCGTELKELPSEQNVSVQGISQDGNPKTSLSTQKTYPHDTCGPHLKDILCLAEHQATRARQKPYMCEASRTGFKFNRNLPQQQVQKNADKPARKEEGRASPGKTCSDHSSQKPSMCGEGREDFVATSGFVQSQVTPSVEEAHKNSEGALDFPSAQRHNKSSPSRDAFSATSTLVHQQRVHIGERPYECSKCGIFFSNASGLMQHQRVHNRGKPYECWFEEQEGRECLMIHAFYRIFLKTGLCGQMVANSIYEIQAALAKYGTMAELLQTDSIQVTLLNSSSNLKLFLKTAEKYFMVGCQVKYYIFTDQPIFL</sequence>
<keyword evidence="4" id="KW-0328">Glycosyltransferase</keyword>
<evidence type="ECO:0000259" key="13">
    <source>
        <dbReference type="PROSITE" id="PS50157"/>
    </source>
</evidence>
<dbReference type="PROSITE" id="PS50157">
    <property type="entry name" value="ZINC_FINGER_C2H2_2"/>
    <property type="match status" value="1"/>
</dbReference>
<organism evidence="15 16">
    <name type="scientific">Heterocephalus glaber</name>
    <name type="common">Naked mole rat</name>
    <dbReference type="NCBI Taxonomy" id="10181"/>
    <lineage>
        <taxon>Eukaryota</taxon>
        <taxon>Metazoa</taxon>
        <taxon>Chordata</taxon>
        <taxon>Craniata</taxon>
        <taxon>Vertebrata</taxon>
        <taxon>Euteleostomi</taxon>
        <taxon>Mammalia</taxon>
        <taxon>Eutheria</taxon>
        <taxon>Euarchontoglires</taxon>
        <taxon>Glires</taxon>
        <taxon>Rodentia</taxon>
        <taxon>Hystricomorpha</taxon>
        <taxon>Bathyergidae</taxon>
        <taxon>Heterocephalus</taxon>
    </lineage>
</organism>
<evidence type="ECO:0000256" key="6">
    <source>
        <dbReference type="ARBA" id="ARBA00022723"/>
    </source>
</evidence>
<dbReference type="Proteomes" id="UP000006813">
    <property type="component" value="Unassembled WGS sequence"/>
</dbReference>
<keyword evidence="6" id="KW-0479">Metal-binding</keyword>
<feature type="region of interest" description="Disordered" evidence="12">
    <location>
        <begin position="1"/>
        <end position="44"/>
    </location>
</feature>
<dbReference type="eggNOG" id="KOG1721">
    <property type="taxonomic scope" value="Eukaryota"/>
</dbReference>
<dbReference type="SMART" id="SM00355">
    <property type="entry name" value="ZnF_C2H2"/>
    <property type="match status" value="1"/>
</dbReference>